<proteinExistence type="predicted"/>
<name>S8CF62_9LAMI</name>
<feature type="non-terminal residue" evidence="1">
    <location>
        <position position="121"/>
    </location>
</feature>
<comment type="caution">
    <text evidence="1">The sequence shown here is derived from an EMBL/GenBank/DDBJ whole genome shotgun (WGS) entry which is preliminary data.</text>
</comment>
<accession>S8CF62</accession>
<dbReference type="EMBL" id="AUSU01004150">
    <property type="protein sequence ID" value="EPS65569.1"/>
    <property type="molecule type" value="Genomic_DNA"/>
</dbReference>
<dbReference type="AlphaFoldDB" id="S8CF62"/>
<organism evidence="1 2">
    <name type="scientific">Genlisea aurea</name>
    <dbReference type="NCBI Taxonomy" id="192259"/>
    <lineage>
        <taxon>Eukaryota</taxon>
        <taxon>Viridiplantae</taxon>
        <taxon>Streptophyta</taxon>
        <taxon>Embryophyta</taxon>
        <taxon>Tracheophyta</taxon>
        <taxon>Spermatophyta</taxon>
        <taxon>Magnoliopsida</taxon>
        <taxon>eudicotyledons</taxon>
        <taxon>Gunneridae</taxon>
        <taxon>Pentapetalae</taxon>
        <taxon>asterids</taxon>
        <taxon>lamiids</taxon>
        <taxon>Lamiales</taxon>
        <taxon>Lentibulariaceae</taxon>
        <taxon>Genlisea</taxon>
    </lineage>
</organism>
<gene>
    <name evidence="1" type="ORF">M569_09208</name>
</gene>
<feature type="non-terminal residue" evidence="1">
    <location>
        <position position="1"/>
    </location>
</feature>
<evidence type="ECO:0000313" key="2">
    <source>
        <dbReference type="Proteomes" id="UP000015453"/>
    </source>
</evidence>
<sequence>IKKKILMGNSFLNHILPAKDDSNVQKKDLVDRLLNDDNRKLLLTIKDRFRRAGICMPTVEVRFQGLTIETEALVGKRAVPSFTNFYLNIFEGIATGLHIIPTKKKKITILKNVNGILKPGR</sequence>
<evidence type="ECO:0000313" key="1">
    <source>
        <dbReference type="EMBL" id="EPS65569.1"/>
    </source>
</evidence>
<dbReference type="PANTHER" id="PTHR48040">
    <property type="entry name" value="PLEIOTROPIC DRUG RESISTANCE PROTEIN 1-LIKE ISOFORM X1"/>
    <property type="match status" value="1"/>
</dbReference>
<keyword evidence="2" id="KW-1185">Reference proteome</keyword>
<reference evidence="1 2" key="1">
    <citation type="journal article" date="2013" name="BMC Genomics">
        <title>The miniature genome of a carnivorous plant Genlisea aurea contains a low number of genes and short non-coding sequences.</title>
        <authorList>
            <person name="Leushkin E.V."/>
            <person name="Sutormin R.A."/>
            <person name="Nabieva E.R."/>
            <person name="Penin A.A."/>
            <person name="Kondrashov A.S."/>
            <person name="Logacheva M.D."/>
        </authorList>
    </citation>
    <scope>NUCLEOTIDE SEQUENCE [LARGE SCALE GENOMIC DNA]</scope>
</reference>
<dbReference type="PANTHER" id="PTHR48040:SF46">
    <property type="entry name" value="ABC TRANSPORTER G FAMILY MEMBER 31-LIKE ISOFORM X1"/>
    <property type="match status" value="1"/>
</dbReference>
<protein>
    <submittedName>
        <fullName evidence="1">Uncharacterized protein</fullName>
    </submittedName>
</protein>
<dbReference type="Proteomes" id="UP000015453">
    <property type="component" value="Unassembled WGS sequence"/>
</dbReference>